<comment type="subcellular location">
    <subcellularLocation>
        <location evidence="1">Membrane</location>
        <topology evidence="1">Multi-pass membrane protein</topology>
    </subcellularLocation>
</comment>
<protein>
    <recommendedName>
        <fullName evidence="5">Transmembrane protein 254</fullName>
    </recommendedName>
</protein>
<evidence type="ECO:0000256" key="4">
    <source>
        <dbReference type="ARBA" id="ARBA00023136"/>
    </source>
</evidence>
<dbReference type="Pfam" id="PF14934">
    <property type="entry name" value="TMEM254"/>
    <property type="match status" value="1"/>
</dbReference>
<keyword evidence="4 6" id="KW-0472">Membrane</keyword>
<dbReference type="AlphaFoldDB" id="A0AAN8IYZ4"/>
<proteinExistence type="predicted"/>
<keyword evidence="2 6" id="KW-0812">Transmembrane</keyword>
<dbReference type="InterPro" id="IPR028110">
    <property type="entry name" value="TMEM254"/>
</dbReference>
<evidence type="ECO:0000313" key="8">
    <source>
        <dbReference type="Proteomes" id="UP001347796"/>
    </source>
</evidence>
<comment type="caution">
    <text evidence="7">The sequence shown here is derived from an EMBL/GenBank/DDBJ whole genome shotgun (WGS) entry which is preliminary data.</text>
</comment>
<evidence type="ECO:0000256" key="3">
    <source>
        <dbReference type="ARBA" id="ARBA00022989"/>
    </source>
</evidence>
<sequence>MAPKPRVVGAKHQYFDDYFVLPHPLWMIIILFGLWLLVISTISPERIPPMLGPVAAVGRYMGKTHPLVCNILCIFTVLCHCGEALYASKLCQDKALSLGATIKWTLSTMIFGFSALIRLKPYQSTSKLD</sequence>
<feature type="transmembrane region" description="Helical" evidence="6">
    <location>
        <begin position="67"/>
        <end position="86"/>
    </location>
</feature>
<organism evidence="7 8">
    <name type="scientific">Patella caerulea</name>
    <name type="common">Rayed Mediterranean limpet</name>
    <dbReference type="NCBI Taxonomy" id="87958"/>
    <lineage>
        <taxon>Eukaryota</taxon>
        <taxon>Metazoa</taxon>
        <taxon>Spiralia</taxon>
        <taxon>Lophotrochozoa</taxon>
        <taxon>Mollusca</taxon>
        <taxon>Gastropoda</taxon>
        <taxon>Patellogastropoda</taxon>
        <taxon>Patelloidea</taxon>
        <taxon>Patellidae</taxon>
        <taxon>Patella</taxon>
    </lineage>
</organism>
<reference evidence="7 8" key="1">
    <citation type="submission" date="2024-01" db="EMBL/GenBank/DDBJ databases">
        <title>The genome of the rayed Mediterranean limpet Patella caerulea (Linnaeus, 1758).</title>
        <authorList>
            <person name="Anh-Thu Weber A."/>
            <person name="Halstead-Nussloch G."/>
        </authorList>
    </citation>
    <scope>NUCLEOTIDE SEQUENCE [LARGE SCALE GENOMIC DNA]</scope>
    <source>
        <strain evidence="7">AATW-2023a</strain>
        <tissue evidence="7">Whole specimen</tissue>
    </source>
</reference>
<dbReference type="GO" id="GO:0016020">
    <property type="term" value="C:membrane"/>
    <property type="evidence" value="ECO:0007669"/>
    <property type="project" value="UniProtKB-SubCell"/>
</dbReference>
<dbReference type="PANTHER" id="PTHR34104">
    <property type="entry name" value="TRANSMEMBRANE PROTEIN 254"/>
    <property type="match status" value="1"/>
</dbReference>
<evidence type="ECO:0000256" key="5">
    <source>
        <dbReference type="ARBA" id="ARBA00034834"/>
    </source>
</evidence>
<evidence type="ECO:0000256" key="6">
    <source>
        <dbReference type="SAM" id="Phobius"/>
    </source>
</evidence>
<evidence type="ECO:0000256" key="1">
    <source>
        <dbReference type="ARBA" id="ARBA00004141"/>
    </source>
</evidence>
<dbReference type="PANTHER" id="PTHR34104:SF3">
    <property type="entry name" value="TRANSMEMBRANE PROTEIN 254"/>
    <property type="match status" value="1"/>
</dbReference>
<gene>
    <name evidence="7" type="ORF">SNE40_021319</name>
</gene>
<feature type="transmembrane region" description="Helical" evidence="6">
    <location>
        <begin position="24"/>
        <end position="42"/>
    </location>
</feature>
<evidence type="ECO:0000256" key="2">
    <source>
        <dbReference type="ARBA" id="ARBA00022692"/>
    </source>
</evidence>
<keyword evidence="8" id="KW-1185">Reference proteome</keyword>
<dbReference type="Proteomes" id="UP001347796">
    <property type="component" value="Unassembled WGS sequence"/>
</dbReference>
<dbReference type="EMBL" id="JAZGQO010000018">
    <property type="protein sequence ID" value="KAK6167239.1"/>
    <property type="molecule type" value="Genomic_DNA"/>
</dbReference>
<feature type="transmembrane region" description="Helical" evidence="6">
    <location>
        <begin position="98"/>
        <end position="117"/>
    </location>
</feature>
<accession>A0AAN8IYZ4</accession>
<name>A0AAN8IYZ4_PATCE</name>
<evidence type="ECO:0000313" key="7">
    <source>
        <dbReference type="EMBL" id="KAK6167239.1"/>
    </source>
</evidence>
<keyword evidence="3 6" id="KW-1133">Transmembrane helix</keyword>